<dbReference type="STRING" id="1603886.GCA_001895165_01149"/>
<evidence type="ECO:0000256" key="1">
    <source>
        <dbReference type="ARBA" id="ARBA00009437"/>
    </source>
</evidence>
<dbReference type="PROSITE" id="PS50931">
    <property type="entry name" value="HTH_LYSR"/>
    <property type="match status" value="1"/>
</dbReference>
<dbReference type="Pfam" id="PF00126">
    <property type="entry name" value="HTH_1"/>
    <property type="match status" value="1"/>
</dbReference>
<dbReference type="SUPFAM" id="SSF53850">
    <property type="entry name" value="Periplasmic binding protein-like II"/>
    <property type="match status" value="1"/>
</dbReference>
<dbReference type="InterPro" id="IPR036388">
    <property type="entry name" value="WH-like_DNA-bd_sf"/>
</dbReference>
<dbReference type="Gene3D" id="1.10.10.10">
    <property type="entry name" value="Winged helix-like DNA-binding domain superfamily/Winged helix DNA-binding domain"/>
    <property type="match status" value="1"/>
</dbReference>
<evidence type="ECO:0000256" key="4">
    <source>
        <dbReference type="ARBA" id="ARBA00023163"/>
    </source>
</evidence>
<sequence length="294" mass="33090">MHDPLLDTFVVVADCGSFNKASERLYVTPASVMHHINALEKRLGLRLFERTSRGLSLTAAGESILKDAKRMVRESARAIERAKAAQNLADHTIRIGSSFLNPCRAFLDLWNERAEEPAAYNFAIVPYSDDRERILSVVERLGEDIDVLVGAFNSARMHEMADYLPLGAYDLCVAMSPNDSLAGKERLEVDDLRGRRLMVPEQESPGEFQSFLDAHPELDVECTHRFYDMDTFNRCEQSGDLLLTLDAWSGVHPSLVTVPVHWNLRVPYGLLYAKRPDDRVKGFVAVVGRILRAM</sequence>
<accession>A0A261FVZ4</accession>
<dbReference type="InterPro" id="IPR036390">
    <property type="entry name" value="WH_DNA-bd_sf"/>
</dbReference>
<keyword evidence="7" id="KW-1185">Reference proteome</keyword>
<dbReference type="AlphaFoldDB" id="A0A261FVZ4"/>
<dbReference type="PANTHER" id="PTHR30346:SF28">
    <property type="entry name" value="HTH-TYPE TRANSCRIPTIONAL REGULATOR CYNR"/>
    <property type="match status" value="1"/>
</dbReference>
<dbReference type="Proteomes" id="UP000216352">
    <property type="component" value="Unassembled WGS sequence"/>
</dbReference>
<proteinExistence type="inferred from homology"/>
<reference evidence="6 7" key="1">
    <citation type="journal article" date="2017" name="BMC Genomics">
        <title>Comparative genomic and phylogenomic analyses of the Bifidobacteriaceae family.</title>
        <authorList>
            <person name="Lugli G.A."/>
            <person name="Milani C."/>
            <person name="Turroni F."/>
            <person name="Duranti S."/>
            <person name="Mancabelli L."/>
            <person name="Mangifesta M."/>
            <person name="Ferrario C."/>
            <person name="Modesto M."/>
            <person name="Mattarelli P."/>
            <person name="Jiri K."/>
            <person name="van Sinderen D."/>
            <person name="Ventura M."/>
        </authorList>
    </citation>
    <scope>NUCLEOTIDE SEQUENCE [LARGE SCALE GENOMIC DNA]</scope>
    <source>
        <strain evidence="6 7">DSM 28807</strain>
    </source>
</reference>
<dbReference type="PANTHER" id="PTHR30346">
    <property type="entry name" value="TRANSCRIPTIONAL DUAL REGULATOR HCAR-RELATED"/>
    <property type="match status" value="1"/>
</dbReference>
<feature type="domain" description="HTH lysR-type" evidence="5">
    <location>
        <begin position="1"/>
        <end position="58"/>
    </location>
</feature>
<keyword evidence="3" id="KW-0238">DNA-binding</keyword>
<dbReference type="GO" id="GO:0003677">
    <property type="term" value="F:DNA binding"/>
    <property type="evidence" value="ECO:0007669"/>
    <property type="project" value="UniProtKB-KW"/>
</dbReference>
<dbReference type="RefSeq" id="WP_072725423.1">
    <property type="nucleotide sequence ID" value="NZ_BDIS01000015.1"/>
</dbReference>
<dbReference type="GO" id="GO:0032993">
    <property type="term" value="C:protein-DNA complex"/>
    <property type="evidence" value="ECO:0007669"/>
    <property type="project" value="TreeGrafter"/>
</dbReference>
<dbReference type="EMBL" id="MWWX01000001">
    <property type="protein sequence ID" value="OZG63347.1"/>
    <property type="molecule type" value="Genomic_DNA"/>
</dbReference>
<dbReference type="InterPro" id="IPR000847">
    <property type="entry name" value="LysR_HTH_N"/>
</dbReference>
<dbReference type="InterPro" id="IPR005119">
    <property type="entry name" value="LysR_subst-bd"/>
</dbReference>
<dbReference type="FunFam" id="1.10.10.10:FF:000001">
    <property type="entry name" value="LysR family transcriptional regulator"/>
    <property type="match status" value="1"/>
</dbReference>
<dbReference type="OrthoDB" id="3181812at2"/>
<keyword evidence="4" id="KW-0804">Transcription</keyword>
<evidence type="ECO:0000313" key="7">
    <source>
        <dbReference type="Proteomes" id="UP000216352"/>
    </source>
</evidence>
<dbReference type="GO" id="GO:0003700">
    <property type="term" value="F:DNA-binding transcription factor activity"/>
    <property type="evidence" value="ECO:0007669"/>
    <property type="project" value="InterPro"/>
</dbReference>
<name>A0A261FVZ4_9BIFI</name>
<comment type="caution">
    <text evidence="6">The sequence shown here is derived from an EMBL/GenBank/DDBJ whole genome shotgun (WGS) entry which is preliminary data.</text>
</comment>
<evidence type="ECO:0000256" key="2">
    <source>
        <dbReference type="ARBA" id="ARBA00023015"/>
    </source>
</evidence>
<evidence type="ECO:0000259" key="5">
    <source>
        <dbReference type="PROSITE" id="PS50931"/>
    </source>
</evidence>
<dbReference type="SUPFAM" id="SSF46785">
    <property type="entry name" value="Winged helix' DNA-binding domain"/>
    <property type="match status" value="1"/>
</dbReference>
<protein>
    <submittedName>
        <fullName evidence="6">Transcriptional regulator, LysR family</fullName>
    </submittedName>
</protein>
<gene>
    <name evidence="6" type="ORF">BLEM_0050</name>
</gene>
<organism evidence="6 7">
    <name type="scientific">Bifidobacterium lemurum</name>
    <dbReference type="NCBI Taxonomy" id="1603886"/>
    <lineage>
        <taxon>Bacteria</taxon>
        <taxon>Bacillati</taxon>
        <taxon>Actinomycetota</taxon>
        <taxon>Actinomycetes</taxon>
        <taxon>Bifidobacteriales</taxon>
        <taxon>Bifidobacteriaceae</taxon>
        <taxon>Bifidobacterium</taxon>
    </lineage>
</organism>
<dbReference type="Pfam" id="PF03466">
    <property type="entry name" value="LysR_substrate"/>
    <property type="match status" value="1"/>
</dbReference>
<comment type="similarity">
    <text evidence="1">Belongs to the LysR transcriptional regulatory family.</text>
</comment>
<evidence type="ECO:0000313" key="6">
    <source>
        <dbReference type="EMBL" id="OZG63347.1"/>
    </source>
</evidence>
<evidence type="ECO:0000256" key="3">
    <source>
        <dbReference type="ARBA" id="ARBA00023125"/>
    </source>
</evidence>
<keyword evidence="2" id="KW-0805">Transcription regulation</keyword>